<sequence length="150" mass="16883">MPSSISSLSTIYSNSSKATVSSTTSDIEHLTPILPYLKLSKSQKVELAISKNLSKNWEIANDGAIIMALRKERMERRKEEERERWLEAYRRDNSAEEEEIKEEGEGEGGEAGKEGPFVPCWEMEARMDKKTLAAGWLSKIMDKGRGTGID</sequence>
<evidence type="ECO:0000313" key="3">
    <source>
        <dbReference type="Proteomes" id="UP001313282"/>
    </source>
</evidence>
<dbReference type="EMBL" id="JAVHNR010000004">
    <property type="protein sequence ID" value="KAK6344662.1"/>
    <property type="molecule type" value="Genomic_DNA"/>
</dbReference>
<feature type="region of interest" description="Disordered" evidence="1">
    <location>
        <begin position="91"/>
        <end position="116"/>
    </location>
</feature>
<comment type="caution">
    <text evidence="2">The sequence shown here is derived from an EMBL/GenBank/DDBJ whole genome shotgun (WGS) entry which is preliminary data.</text>
</comment>
<evidence type="ECO:0000313" key="2">
    <source>
        <dbReference type="EMBL" id="KAK6344662.1"/>
    </source>
</evidence>
<dbReference type="AlphaFoldDB" id="A0AAN8NUM2"/>
<dbReference type="Proteomes" id="UP001313282">
    <property type="component" value="Unassembled WGS sequence"/>
</dbReference>
<protein>
    <submittedName>
        <fullName evidence="2">Uncharacterized protein</fullName>
    </submittedName>
</protein>
<keyword evidence="3" id="KW-1185">Reference proteome</keyword>
<gene>
    <name evidence="2" type="ORF">TWF718_006620</name>
</gene>
<accession>A0AAN8NUM2</accession>
<evidence type="ECO:0000256" key="1">
    <source>
        <dbReference type="SAM" id="MobiDB-lite"/>
    </source>
</evidence>
<reference evidence="2 3" key="1">
    <citation type="submission" date="2019-10" db="EMBL/GenBank/DDBJ databases">
        <authorList>
            <person name="Palmer J.M."/>
        </authorList>
    </citation>
    <scope>NUCLEOTIDE SEQUENCE [LARGE SCALE GENOMIC DNA]</scope>
    <source>
        <strain evidence="2 3">TWF718</strain>
    </source>
</reference>
<name>A0AAN8NUM2_9PEZI</name>
<feature type="compositionally biased region" description="Acidic residues" evidence="1">
    <location>
        <begin position="95"/>
        <end position="108"/>
    </location>
</feature>
<proteinExistence type="predicted"/>
<organism evidence="2 3">
    <name type="scientific">Orbilia javanica</name>
    <dbReference type="NCBI Taxonomy" id="47235"/>
    <lineage>
        <taxon>Eukaryota</taxon>
        <taxon>Fungi</taxon>
        <taxon>Dikarya</taxon>
        <taxon>Ascomycota</taxon>
        <taxon>Pezizomycotina</taxon>
        <taxon>Orbiliomycetes</taxon>
        <taxon>Orbiliales</taxon>
        <taxon>Orbiliaceae</taxon>
        <taxon>Orbilia</taxon>
    </lineage>
</organism>